<dbReference type="GO" id="GO:0045547">
    <property type="term" value="F:ditrans,polycis-polyprenyl diphosphate synthase [(2E,6E)-farnesyl diphosphate specific] activity"/>
    <property type="evidence" value="ECO:0007669"/>
    <property type="project" value="UniProtKB-EC"/>
</dbReference>
<evidence type="ECO:0000256" key="2">
    <source>
        <dbReference type="ARBA" id="ARBA00004586"/>
    </source>
</evidence>
<dbReference type="PANTHER" id="PTHR21528:SF0">
    <property type="entry name" value="DEHYDRODOLICHYL DIPHOSPHATE SYNTHASE COMPLEX SUBUNIT NUS1"/>
    <property type="match status" value="1"/>
</dbReference>
<gene>
    <name evidence="14" type="ORF">BDFB_008934</name>
</gene>
<dbReference type="EC" id="2.5.1.87" evidence="5"/>
<evidence type="ECO:0000256" key="8">
    <source>
        <dbReference type="ARBA" id="ARBA00022824"/>
    </source>
</evidence>
<dbReference type="GO" id="GO:0005789">
    <property type="term" value="C:endoplasmic reticulum membrane"/>
    <property type="evidence" value="ECO:0007669"/>
    <property type="project" value="UniProtKB-SubCell"/>
</dbReference>
<dbReference type="EMBL" id="QDEB01130390">
    <property type="protein sequence ID" value="RZB39215.1"/>
    <property type="molecule type" value="Genomic_DNA"/>
</dbReference>
<sequence>MNTNFAIVIYRVFYFLLHCVFTKFETLQAFYKSQKNKLCHEFALVNDKKHFGKLGKTPTHLTVLLGGEEPSPKDLANLILWCMAAHITFISFYDYKGSLKKHENELHLVVEKKKAATDHVIWHSHPDGAWKNGYSGRKIHVKVLSENDGKGGVVDLTKKLARTSETDISIESFDAGLREQFEFPDPELAVCCGKTFCLYGYPPWQIRVTEFLNVDSHHNITFNHFVNLLQIYAKCEQRFGK</sequence>
<evidence type="ECO:0000256" key="11">
    <source>
        <dbReference type="ARBA" id="ARBA00023136"/>
    </source>
</evidence>
<keyword evidence="6" id="KW-0808">Transferase</keyword>
<keyword evidence="7 13" id="KW-0812">Transmembrane</keyword>
<dbReference type="Proteomes" id="UP000292052">
    <property type="component" value="Unassembled WGS sequence"/>
</dbReference>
<dbReference type="UniPathway" id="UPA00378"/>
<dbReference type="GO" id="GO:1904423">
    <property type="term" value="C:dehydrodolichyl diphosphate synthase complex"/>
    <property type="evidence" value="ECO:0007669"/>
    <property type="project" value="InterPro"/>
</dbReference>
<evidence type="ECO:0000313" key="15">
    <source>
        <dbReference type="Proteomes" id="UP000292052"/>
    </source>
</evidence>
<dbReference type="InterPro" id="IPR038887">
    <property type="entry name" value="Nus1/NgBR"/>
</dbReference>
<evidence type="ECO:0000256" key="12">
    <source>
        <dbReference type="ARBA" id="ARBA00047353"/>
    </source>
</evidence>
<evidence type="ECO:0000256" key="9">
    <source>
        <dbReference type="ARBA" id="ARBA00022842"/>
    </source>
</evidence>
<keyword evidence="9" id="KW-0460">Magnesium</keyword>
<name>A0A482V7P5_ASBVE</name>
<dbReference type="PANTHER" id="PTHR21528">
    <property type="entry name" value="DEHYDRODOLICHYL DIPHOSPHATE SYNTHASE COMPLEX SUBUNIT NUS1"/>
    <property type="match status" value="1"/>
</dbReference>
<keyword evidence="11 13" id="KW-0472">Membrane</keyword>
<evidence type="ECO:0000256" key="10">
    <source>
        <dbReference type="ARBA" id="ARBA00022989"/>
    </source>
</evidence>
<evidence type="ECO:0000256" key="7">
    <source>
        <dbReference type="ARBA" id="ARBA00022692"/>
    </source>
</evidence>
<evidence type="ECO:0000256" key="13">
    <source>
        <dbReference type="SAM" id="Phobius"/>
    </source>
</evidence>
<reference evidence="14 15" key="1">
    <citation type="submission" date="2017-03" db="EMBL/GenBank/DDBJ databases">
        <title>Genome of the blue death feigning beetle - Asbolus verrucosus.</title>
        <authorList>
            <person name="Rider S.D."/>
        </authorList>
    </citation>
    <scope>NUCLEOTIDE SEQUENCE [LARGE SCALE GENOMIC DNA]</scope>
    <source>
        <strain evidence="14">Butters</strain>
        <tissue evidence="14">Head and leg muscle</tissue>
    </source>
</reference>
<evidence type="ECO:0000256" key="6">
    <source>
        <dbReference type="ARBA" id="ARBA00022679"/>
    </source>
</evidence>
<protein>
    <recommendedName>
        <fullName evidence="5">ditrans,polycis-polyprenyl diphosphate synthase [(2E,6E)-farnesyldiphosphate specific]</fullName>
        <ecNumber evidence="5">2.5.1.87</ecNumber>
    </recommendedName>
</protein>
<evidence type="ECO:0000256" key="5">
    <source>
        <dbReference type="ARBA" id="ARBA00012596"/>
    </source>
</evidence>
<comment type="cofactor">
    <cofactor evidence="1">
        <name>Mg(2+)</name>
        <dbReference type="ChEBI" id="CHEBI:18420"/>
    </cofactor>
</comment>
<evidence type="ECO:0000256" key="1">
    <source>
        <dbReference type="ARBA" id="ARBA00001946"/>
    </source>
</evidence>
<dbReference type="InterPro" id="IPR036424">
    <property type="entry name" value="UPP_synth-like_sf"/>
</dbReference>
<proteinExistence type="inferred from homology"/>
<evidence type="ECO:0000256" key="4">
    <source>
        <dbReference type="ARBA" id="ARBA00005432"/>
    </source>
</evidence>
<feature type="transmembrane region" description="Helical" evidence="13">
    <location>
        <begin position="12"/>
        <end position="31"/>
    </location>
</feature>
<dbReference type="AlphaFoldDB" id="A0A482V7P5"/>
<dbReference type="STRING" id="1661398.A0A482V7P5"/>
<keyword evidence="10 13" id="KW-1133">Transmembrane helix</keyword>
<evidence type="ECO:0000313" key="14">
    <source>
        <dbReference type="EMBL" id="RZB39215.1"/>
    </source>
</evidence>
<comment type="catalytic activity">
    <reaction evidence="12">
        <text>n isopentenyl diphosphate + (2E,6E)-farnesyl diphosphate = a di-trans,poly-cis-polyprenyl diphosphate + n diphosphate</text>
        <dbReference type="Rhea" id="RHEA:53008"/>
        <dbReference type="Rhea" id="RHEA-COMP:19494"/>
        <dbReference type="ChEBI" id="CHEBI:33019"/>
        <dbReference type="ChEBI" id="CHEBI:128769"/>
        <dbReference type="ChEBI" id="CHEBI:136960"/>
        <dbReference type="ChEBI" id="CHEBI:175763"/>
        <dbReference type="EC" id="2.5.1.87"/>
    </reaction>
</comment>
<dbReference type="SUPFAM" id="SSF64005">
    <property type="entry name" value="Undecaprenyl diphosphate synthase"/>
    <property type="match status" value="1"/>
</dbReference>
<comment type="caution">
    <text evidence="14">The sequence shown here is derived from an EMBL/GenBank/DDBJ whole genome shotgun (WGS) entry which is preliminary data.</text>
</comment>
<keyword evidence="15" id="KW-1185">Reference proteome</keyword>
<comment type="pathway">
    <text evidence="3">Protein modification; protein glycosylation.</text>
</comment>
<accession>A0A482V7P5</accession>
<dbReference type="Gene3D" id="3.40.1180.10">
    <property type="entry name" value="Decaprenyl diphosphate synthase-like"/>
    <property type="match status" value="1"/>
</dbReference>
<dbReference type="OrthoDB" id="19639at2759"/>
<keyword evidence="14" id="KW-0675">Receptor</keyword>
<keyword evidence="8" id="KW-0256">Endoplasmic reticulum</keyword>
<comment type="similarity">
    <text evidence="4">Belongs to the UPP synthase family.</text>
</comment>
<organism evidence="14 15">
    <name type="scientific">Asbolus verrucosus</name>
    <name type="common">Desert ironclad beetle</name>
    <dbReference type="NCBI Taxonomy" id="1661398"/>
    <lineage>
        <taxon>Eukaryota</taxon>
        <taxon>Metazoa</taxon>
        <taxon>Ecdysozoa</taxon>
        <taxon>Arthropoda</taxon>
        <taxon>Hexapoda</taxon>
        <taxon>Insecta</taxon>
        <taxon>Pterygota</taxon>
        <taxon>Neoptera</taxon>
        <taxon>Endopterygota</taxon>
        <taxon>Coleoptera</taxon>
        <taxon>Polyphaga</taxon>
        <taxon>Cucujiformia</taxon>
        <taxon>Tenebrionidae</taxon>
        <taxon>Pimeliinae</taxon>
        <taxon>Asbolus</taxon>
    </lineage>
</organism>
<evidence type="ECO:0000256" key="3">
    <source>
        <dbReference type="ARBA" id="ARBA00004922"/>
    </source>
</evidence>
<comment type="subcellular location">
    <subcellularLocation>
        <location evidence="2">Endoplasmic reticulum membrane</location>
    </subcellularLocation>
</comment>